<sequence>MFGSNTFDPNTDIPDLSGKVYVVTGGSAGIGFGICAHLLQHNCAKLYLLGKKAEHIREAEEGLKKYGDLSKVTSIQIELEDLHQTDAVAKRLASELTRLDALVLNAGLGVGVYNETKDGIDSHMQVNVFAQHHLLMLLLPTLRQTPDSRVVMQSSEFHRMGTSAVQFADMAEINQDVGPTKLYNRTKLAQVCLTKALTRRKAEGKFGLTPGQAPYFLAVHPGGVSTDQPKQAEEAYGTLGKIGVAAVRPFMKDPVEQGCRPALFAATSPEVVSEKLDGAYIIPDRKVTEVASNAMDEALQERCLKLTETVLAEKLGELPYATSYA</sequence>
<protein>
    <submittedName>
        <fullName evidence="2">Uncharacterized protein</fullName>
    </submittedName>
</protein>
<evidence type="ECO:0000313" key="2">
    <source>
        <dbReference type="EMBL" id="KAK4544081.1"/>
    </source>
</evidence>
<dbReference type="SUPFAM" id="SSF51735">
    <property type="entry name" value="NAD(P)-binding Rossmann-fold domains"/>
    <property type="match status" value="1"/>
</dbReference>
<dbReference type="InterPro" id="IPR036291">
    <property type="entry name" value="NAD(P)-bd_dom_sf"/>
</dbReference>
<keyword evidence="1" id="KW-0560">Oxidoreductase</keyword>
<dbReference type="PANTHER" id="PTHR43157">
    <property type="entry name" value="PHOSPHATIDYLINOSITOL-GLYCAN BIOSYNTHESIS CLASS F PROTEIN-RELATED"/>
    <property type="match status" value="1"/>
</dbReference>
<dbReference type="Gene3D" id="3.40.50.720">
    <property type="entry name" value="NAD(P)-binding Rossmann-like Domain"/>
    <property type="match status" value="1"/>
</dbReference>
<dbReference type="InterPro" id="IPR002347">
    <property type="entry name" value="SDR_fam"/>
</dbReference>
<dbReference type="PRINTS" id="PR00081">
    <property type="entry name" value="GDHRDH"/>
</dbReference>
<gene>
    <name evidence="2" type="ORF">LTR36_004579</name>
</gene>
<evidence type="ECO:0000256" key="1">
    <source>
        <dbReference type="ARBA" id="ARBA00023002"/>
    </source>
</evidence>
<dbReference type="Pfam" id="PF00106">
    <property type="entry name" value="adh_short"/>
    <property type="match status" value="1"/>
</dbReference>
<keyword evidence="3" id="KW-1185">Reference proteome</keyword>
<name>A0AAV9JFV5_9PEZI</name>
<dbReference type="AlphaFoldDB" id="A0AAV9JFV5"/>
<dbReference type="Proteomes" id="UP001324427">
    <property type="component" value="Unassembled WGS sequence"/>
</dbReference>
<proteinExistence type="predicted"/>
<dbReference type="EMBL" id="JAVFHQ010000027">
    <property type="protein sequence ID" value="KAK4544081.1"/>
    <property type="molecule type" value="Genomic_DNA"/>
</dbReference>
<dbReference type="GO" id="GO:0016491">
    <property type="term" value="F:oxidoreductase activity"/>
    <property type="evidence" value="ECO:0007669"/>
    <property type="project" value="UniProtKB-KW"/>
</dbReference>
<reference evidence="2 3" key="1">
    <citation type="submission" date="2021-11" db="EMBL/GenBank/DDBJ databases">
        <title>Black yeast isolated from Biological Soil Crust.</title>
        <authorList>
            <person name="Kurbessoian T."/>
        </authorList>
    </citation>
    <scope>NUCLEOTIDE SEQUENCE [LARGE SCALE GENOMIC DNA]</scope>
    <source>
        <strain evidence="2 3">CCFEE 5522</strain>
    </source>
</reference>
<comment type="caution">
    <text evidence="2">The sequence shown here is derived from an EMBL/GenBank/DDBJ whole genome shotgun (WGS) entry which is preliminary data.</text>
</comment>
<dbReference type="PANTHER" id="PTHR43157:SF31">
    <property type="entry name" value="PHOSPHATIDYLINOSITOL-GLYCAN BIOSYNTHESIS CLASS F PROTEIN"/>
    <property type="match status" value="1"/>
</dbReference>
<organism evidence="2 3">
    <name type="scientific">Oleoguttula mirabilis</name>
    <dbReference type="NCBI Taxonomy" id="1507867"/>
    <lineage>
        <taxon>Eukaryota</taxon>
        <taxon>Fungi</taxon>
        <taxon>Dikarya</taxon>
        <taxon>Ascomycota</taxon>
        <taxon>Pezizomycotina</taxon>
        <taxon>Dothideomycetes</taxon>
        <taxon>Dothideomycetidae</taxon>
        <taxon>Mycosphaerellales</taxon>
        <taxon>Teratosphaeriaceae</taxon>
        <taxon>Oleoguttula</taxon>
    </lineage>
</organism>
<accession>A0AAV9JFV5</accession>
<evidence type="ECO:0000313" key="3">
    <source>
        <dbReference type="Proteomes" id="UP001324427"/>
    </source>
</evidence>